<keyword evidence="4 5" id="KW-0472">Membrane</keyword>
<keyword evidence="7" id="KW-1185">Reference proteome</keyword>
<feature type="transmembrane region" description="Helical" evidence="5">
    <location>
        <begin position="28"/>
        <end position="49"/>
    </location>
</feature>
<keyword evidence="2 5" id="KW-0812">Transmembrane</keyword>
<dbReference type="GO" id="GO:0006508">
    <property type="term" value="P:proteolysis"/>
    <property type="evidence" value="ECO:0007669"/>
    <property type="project" value="UniProtKB-KW"/>
</dbReference>
<organism evidence="6 7">
    <name type="scientific">Nocardioides plantarum</name>
    <dbReference type="NCBI Taxonomy" id="29299"/>
    <lineage>
        <taxon>Bacteria</taxon>
        <taxon>Bacillati</taxon>
        <taxon>Actinomycetota</taxon>
        <taxon>Actinomycetes</taxon>
        <taxon>Propionibacteriales</taxon>
        <taxon>Nocardioidaceae</taxon>
        <taxon>Nocardioides</taxon>
    </lineage>
</organism>
<feature type="transmembrane region" description="Helical" evidence="5">
    <location>
        <begin position="99"/>
        <end position="121"/>
    </location>
</feature>
<gene>
    <name evidence="6" type="ORF">ACFFRI_00315</name>
</gene>
<keyword evidence="3 5" id="KW-1133">Transmembrane helix</keyword>
<evidence type="ECO:0000256" key="1">
    <source>
        <dbReference type="ARBA" id="ARBA00004141"/>
    </source>
</evidence>
<keyword evidence="6" id="KW-0645">Protease</keyword>
<name>A0ABV5K452_9ACTN</name>
<evidence type="ECO:0000313" key="7">
    <source>
        <dbReference type="Proteomes" id="UP001589750"/>
    </source>
</evidence>
<dbReference type="InterPro" id="IPR043504">
    <property type="entry name" value="Peptidase_S1_PA_chymotrypsin"/>
</dbReference>
<proteinExistence type="predicted"/>
<dbReference type="Proteomes" id="UP001589750">
    <property type="component" value="Unassembled WGS sequence"/>
</dbReference>
<comment type="caution">
    <text evidence="6">The sequence shown here is derived from an EMBL/GenBank/DDBJ whole genome shotgun (WGS) entry which is preliminary data.</text>
</comment>
<evidence type="ECO:0000256" key="4">
    <source>
        <dbReference type="ARBA" id="ARBA00023136"/>
    </source>
</evidence>
<dbReference type="EC" id="3.4.21.-" evidence="6"/>
<dbReference type="PANTHER" id="PTHR43019:SF23">
    <property type="entry name" value="PROTEASE DO-LIKE 5, CHLOROPLASTIC"/>
    <property type="match status" value="1"/>
</dbReference>
<dbReference type="InterPro" id="IPR001940">
    <property type="entry name" value="Peptidase_S1C"/>
</dbReference>
<dbReference type="InterPro" id="IPR047680">
    <property type="entry name" value="MarP-like"/>
</dbReference>
<accession>A0ABV5K452</accession>
<sequence>MNLLDWLLVLLVLAYALSGYWQGFVTGAFATTGLLAGGLIGIYLAPLVLGDSDPSLSVSLGALFIVIVSASLGQALLQFLGAKLRDKITWQPARAVDAVGGALLSSLAVLLVAWALGVAVTGSRIGSLTAMVRESAVLRSVNDALPASAPSALERFNDAVGTSFPRYLQPFADEQIRQVSPGAQRLLRDPDIADAERSVLKVRGNNDCGRGVEGSGFLYADDRLMTNAHVVAGVDDPDVIIDGEAVDATVVYYNPDLDVAVLRLDSEGLPTLPFVDSDDEEQSAVIGAKDGVAILGYPQDGPYDIQRGRVREERRLESPDIYGEGSVIREVYSLRGLIRPGNSGGPIVTTQGHVAGVVFAASVTDDDTGYALTWAQVADAADEGRDATAQVDTQDCAG</sequence>
<reference evidence="6 7" key="1">
    <citation type="submission" date="2024-09" db="EMBL/GenBank/DDBJ databases">
        <authorList>
            <person name="Sun Q."/>
            <person name="Mori K."/>
        </authorList>
    </citation>
    <scope>NUCLEOTIDE SEQUENCE [LARGE SCALE GENOMIC DNA]</scope>
    <source>
        <strain evidence="6 7">JCM 9626</strain>
    </source>
</reference>
<dbReference type="PANTHER" id="PTHR43019">
    <property type="entry name" value="SERINE ENDOPROTEASE DEGS"/>
    <property type="match status" value="1"/>
</dbReference>
<dbReference type="NCBIfam" id="NF033740">
    <property type="entry name" value="MarP_fam_protase"/>
    <property type="match status" value="1"/>
</dbReference>
<dbReference type="InterPro" id="IPR003825">
    <property type="entry name" value="Colicin-V_CvpA"/>
</dbReference>
<feature type="transmembrane region" description="Helical" evidence="5">
    <location>
        <begin position="56"/>
        <end position="79"/>
    </location>
</feature>
<dbReference type="Gene3D" id="2.40.10.10">
    <property type="entry name" value="Trypsin-like serine proteases"/>
    <property type="match status" value="2"/>
</dbReference>
<keyword evidence="6" id="KW-0378">Hydrolase</keyword>
<protein>
    <submittedName>
        <fullName evidence="6">MarP family serine protease</fullName>
        <ecNumber evidence="6">3.4.21.-</ecNumber>
    </submittedName>
</protein>
<dbReference type="RefSeq" id="WP_140008770.1">
    <property type="nucleotide sequence ID" value="NZ_JBHMDG010000001.1"/>
</dbReference>
<evidence type="ECO:0000256" key="3">
    <source>
        <dbReference type="ARBA" id="ARBA00022989"/>
    </source>
</evidence>
<dbReference type="GO" id="GO:0008233">
    <property type="term" value="F:peptidase activity"/>
    <property type="evidence" value="ECO:0007669"/>
    <property type="project" value="UniProtKB-KW"/>
</dbReference>
<comment type="subcellular location">
    <subcellularLocation>
        <location evidence="1">Membrane</location>
        <topology evidence="1">Multi-pass membrane protein</topology>
    </subcellularLocation>
</comment>
<dbReference type="Pfam" id="PF13365">
    <property type="entry name" value="Trypsin_2"/>
    <property type="match status" value="1"/>
</dbReference>
<evidence type="ECO:0000256" key="5">
    <source>
        <dbReference type="SAM" id="Phobius"/>
    </source>
</evidence>
<dbReference type="InterPro" id="IPR009003">
    <property type="entry name" value="Peptidase_S1_PA"/>
</dbReference>
<dbReference type="Pfam" id="PF02674">
    <property type="entry name" value="Colicin_V"/>
    <property type="match status" value="1"/>
</dbReference>
<dbReference type="EMBL" id="JBHMDG010000001">
    <property type="protein sequence ID" value="MFB9311470.1"/>
    <property type="molecule type" value="Genomic_DNA"/>
</dbReference>
<evidence type="ECO:0000256" key="2">
    <source>
        <dbReference type="ARBA" id="ARBA00022692"/>
    </source>
</evidence>
<evidence type="ECO:0000313" key="6">
    <source>
        <dbReference type="EMBL" id="MFB9311470.1"/>
    </source>
</evidence>
<dbReference type="SUPFAM" id="SSF50494">
    <property type="entry name" value="Trypsin-like serine proteases"/>
    <property type="match status" value="1"/>
</dbReference>
<dbReference type="PRINTS" id="PR00834">
    <property type="entry name" value="PROTEASES2C"/>
</dbReference>